<dbReference type="SUPFAM" id="SSF47598">
    <property type="entry name" value="Ribbon-helix-helix"/>
    <property type="match status" value="1"/>
</dbReference>
<proteinExistence type="predicted"/>
<dbReference type="CDD" id="cd21631">
    <property type="entry name" value="RHH_CopG_NikR-like"/>
    <property type="match status" value="1"/>
</dbReference>
<dbReference type="InterPro" id="IPR005368">
    <property type="entry name" value="UPF0175"/>
</dbReference>
<dbReference type="EMBL" id="LAZR01019079">
    <property type="protein sequence ID" value="KKL93863.1"/>
    <property type="molecule type" value="Genomic_DNA"/>
</dbReference>
<organism evidence="1">
    <name type="scientific">marine sediment metagenome</name>
    <dbReference type="NCBI Taxonomy" id="412755"/>
    <lineage>
        <taxon>unclassified sequences</taxon>
        <taxon>metagenomes</taxon>
        <taxon>ecological metagenomes</taxon>
    </lineage>
</organism>
<dbReference type="InterPro" id="IPR010985">
    <property type="entry name" value="Ribbon_hlx_hlx"/>
</dbReference>
<comment type="caution">
    <text evidence="1">The sequence shown here is derived from an EMBL/GenBank/DDBJ whole genome shotgun (WGS) entry which is preliminary data.</text>
</comment>
<dbReference type="AlphaFoldDB" id="A0A0F9G592"/>
<sequence length="95" mass="11082">MTKQMNLRLDEDLIKEFEELAEQENLDRSALVKKILIEGLQQERLNFALQKYLRKEISIERAAEIAKVSLHDLILKMSQLGIPSNLTVEDFEKIL</sequence>
<reference evidence="1" key="1">
    <citation type="journal article" date="2015" name="Nature">
        <title>Complex archaea that bridge the gap between prokaryotes and eukaryotes.</title>
        <authorList>
            <person name="Spang A."/>
            <person name="Saw J.H."/>
            <person name="Jorgensen S.L."/>
            <person name="Zaremba-Niedzwiedzka K."/>
            <person name="Martijn J."/>
            <person name="Lind A.E."/>
            <person name="van Eijk R."/>
            <person name="Schleper C."/>
            <person name="Guy L."/>
            <person name="Ettema T.J."/>
        </authorList>
    </citation>
    <scope>NUCLEOTIDE SEQUENCE</scope>
</reference>
<protein>
    <submittedName>
        <fullName evidence="1">Uncharacterized protein</fullName>
    </submittedName>
</protein>
<evidence type="ECO:0000313" key="1">
    <source>
        <dbReference type="EMBL" id="KKL93863.1"/>
    </source>
</evidence>
<dbReference type="InterPro" id="IPR013321">
    <property type="entry name" value="Arc_rbn_hlx_hlx"/>
</dbReference>
<gene>
    <name evidence="1" type="ORF">LCGC14_1870480</name>
</gene>
<dbReference type="GO" id="GO:0006355">
    <property type="term" value="P:regulation of DNA-templated transcription"/>
    <property type="evidence" value="ECO:0007669"/>
    <property type="project" value="InterPro"/>
</dbReference>
<name>A0A0F9G592_9ZZZZ</name>
<dbReference type="Gene3D" id="1.10.1220.10">
    <property type="entry name" value="Met repressor-like"/>
    <property type="match status" value="1"/>
</dbReference>
<accession>A0A0F9G592</accession>
<dbReference type="Pfam" id="PF03683">
    <property type="entry name" value="UPF0175"/>
    <property type="match status" value="1"/>
</dbReference>